<dbReference type="FunFam" id="3.30.160.60:FF:000646">
    <property type="entry name" value="Myeloid zinc finger 1"/>
    <property type="match status" value="1"/>
</dbReference>
<gene>
    <name evidence="15" type="ORF">MMEN_LOCUS7471</name>
</gene>
<protein>
    <submittedName>
        <fullName evidence="15">(Atlantic silverside) hypothetical protein</fullName>
    </submittedName>
</protein>
<evidence type="ECO:0000313" key="15">
    <source>
        <dbReference type="EMBL" id="CAG5896389.1"/>
    </source>
</evidence>
<sequence length="546" mass="60250">MWTPESDADVLVIQKQSFHGLEEVPLCLNVGKEVGEVLFCDMTFEMSQNGLRGVMEAGGFQSQLLAVMEVLAKAAVAEINRRVDDSCAVLRLEVSQSRRDIELLKSKCEALEADLRRSRMRARRKGAAPSPFTPLVLLTESPQGNEFSISFMDMPPYDKQDACSPPADETLPSSAKEAFPNAASADWDPPMEVENVPQQCADVEAADEAQHIHIKEELKEEDMWRTDPKDKEISEGEQLPQFGATPPPQEDFYLESHGSAQNPAHPEALLSPGERYQVYPEQREESAGGVKRERPEGANGTDPRFVEEDEEEEEEVEGQLWSPAGLPFPGPQIDPAPARFPPRSHSALLSAARARRRARTFACRRLQPEDGPAAPPPLAPPRPPPSTHADPDGEPAVSLFRPGHGGVGLGVGVGGFLLTRRMRAAWRPGHGEKRFSCTFCDKSFMRFSQLKEHLRSHTGEKPFSCAQCGRSFTKQCNLIRHAVVHSGEKPYQCAQCGKCFTQRSSLKKHPKGVQIDDLRCCGNATGDLGFSEAHHRNTLPPPCLIK</sequence>
<evidence type="ECO:0000256" key="2">
    <source>
        <dbReference type="ARBA" id="ARBA00006991"/>
    </source>
</evidence>
<evidence type="ECO:0000256" key="4">
    <source>
        <dbReference type="ARBA" id="ARBA00022737"/>
    </source>
</evidence>
<evidence type="ECO:0000256" key="13">
    <source>
        <dbReference type="SAM" id="MobiDB-lite"/>
    </source>
</evidence>
<feature type="domain" description="C2H2-type" evidence="14">
    <location>
        <begin position="435"/>
        <end position="462"/>
    </location>
</feature>
<keyword evidence="12" id="KW-0175">Coiled coil</keyword>
<dbReference type="PROSITE" id="PS50157">
    <property type="entry name" value="ZINC_FINGER_C2H2_2"/>
    <property type="match status" value="3"/>
</dbReference>
<evidence type="ECO:0000256" key="12">
    <source>
        <dbReference type="SAM" id="Coils"/>
    </source>
</evidence>
<feature type="domain" description="C2H2-type" evidence="14">
    <location>
        <begin position="491"/>
        <end position="519"/>
    </location>
</feature>
<reference evidence="15" key="1">
    <citation type="submission" date="2021-05" db="EMBL/GenBank/DDBJ databases">
        <authorList>
            <person name="Tigano A."/>
        </authorList>
    </citation>
    <scope>NUCLEOTIDE SEQUENCE</scope>
</reference>
<dbReference type="FunFam" id="3.30.160.60:FF:001442">
    <property type="entry name" value="zinc finger protein 696"/>
    <property type="match status" value="1"/>
</dbReference>
<dbReference type="PROSITE" id="PS00028">
    <property type="entry name" value="ZINC_FINGER_C2H2_1"/>
    <property type="match status" value="2"/>
</dbReference>
<evidence type="ECO:0000256" key="11">
    <source>
        <dbReference type="PROSITE-ProRule" id="PRU00042"/>
    </source>
</evidence>
<feature type="compositionally biased region" description="Basic and acidic residues" evidence="13">
    <location>
        <begin position="281"/>
        <end position="296"/>
    </location>
</feature>
<evidence type="ECO:0000256" key="6">
    <source>
        <dbReference type="ARBA" id="ARBA00022833"/>
    </source>
</evidence>
<keyword evidence="4" id="KW-0677">Repeat</keyword>
<evidence type="ECO:0000256" key="1">
    <source>
        <dbReference type="ARBA" id="ARBA00004123"/>
    </source>
</evidence>
<comment type="subcellular location">
    <subcellularLocation>
        <location evidence="1">Nucleus</location>
    </subcellularLocation>
</comment>
<keyword evidence="10" id="KW-0539">Nucleus</keyword>
<evidence type="ECO:0000256" key="3">
    <source>
        <dbReference type="ARBA" id="ARBA00022723"/>
    </source>
</evidence>
<dbReference type="Proteomes" id="UP000677803">
    <property type="component" value="Unassembled WGS sequence"/>
</dbReference>
<feature type="compositionally biased region" description="Acidic residues" evidence="13">
    <location>
        <begin position="307"/>
        <end position="317"/>
    </location>
</feature>
<dbReference type="GO" id="GO:0000981">
    <property type="term" value="F:DNA-binding transcription factor activity, RNA polymerase II-specific"/>
    <property type="evidence" value="ECO:0007669"/>
    <property type="project" value="TreeGrafter"/>
</dbReference>
<organism evidence="15 16">
    <name type="scientific">Menidia menidia</name>
    <name type="common">Atlantic silverside</name>
    <dbReference type="NCBI Taxonomy" id="238744"/>
    <lineage>
        <taxon>Eukaryota</taxon>
        <taxon>Metazoa</taxon>
        <taxon>Chordata</taxon>
        <taxon>Craniata</taxon>
        <taxon>Vertebrata</taxon>
        <taxon>Euteleostomi</taxon>
        <taxon>Actinopterygii</taxon>
        <taxon>Neopterygii</taxon>
        <taxon>Teleostei</taxon>
        <taxon>Neoteleostei</taxon>
        <taxon>Acanthomorphata</taxon>
        <taxon>Ovalentaria</taxon>
        <taxon>Atherinomorphae</taxon>
        <taxon>Atheriniformes</taxon>
        <taxon>Atherinopsidae</taxon>
        <taxon>Menidiinae</taxon>
        <taxon>Menidia</taxon>
    </lineage>
</organism>
<feature type="domain" description="C2H2-type" evidence="14">
    <location>
        <begin position="463"/>
        <end position="490"/>
    </location>
</feature>
<keyword evidence="16" id="KW-1185">Reference proteome</keyword>
<evidence type="ECO:0000256" key="10">
    <source>
        <dbReference type="ARBA" id="ARBA00023242"/>
    </source>
</evidence>
<dbReference type="GO" id="GO:0005634">
    <property type="term" value="C:nucleus"/>
    <property type="evidence" value="ECO:0007669"/>
    <property type="project" value="UniProtKB-SubCell"/>
</dbReference>
<keyword evidence="6" id="KW-0862">Zinc</keyword>
<evidence type="ECO:0000256" key="8">
    <source>
        <dbReference type="ARBA" id="ARBA00023125"/>
    </source>
</evidence>
<feature type="compositionally biased region" description="Pro residues" evidence="13">
    <location>
        <begin position="326"/>
        <end position="340"/>
    </location>
</feature>
<accession>A0A8S4AXC8</accession>
<feature type="compositionally biased region" description="Pro residues" evidence="13">
    <location>
        <begin position="373"/>
        <end position="386"/>
    </location>
</feature>
<comment type="similarity">
    <text evidence="2">Belongs to the krueppel C2H2-type zinc-finger protein family.</text>
</comment>
<evidence type="ECO:0000256" key="5">
    <source>
        <dbReference type="ARBA" id="ARBA00022771"/>
    </source>
</evidence>
<dbReference type="PANTHER" id="PTHR14196:SF12">
    <property type="entry name" value="ZINC FINGER PROTEIN 208-LIKE"/>
    <property type="match status" value="1"/>
</dbReference>
<dbReference type="AlphaFoldDB" id="A0A8S4AXC8"/>
<evidence type="ECO:0000256" key="9">
    <source>
        <dbReference type="ARBA" id="ARBA00023163"/>
    </source>
</evidence>
<dbReference type="GO" id="GO:0000977">
    <property type="term" value="F:RNA polymerase II transcription regulatory region sequence-specific DNA binding"/>
    <property type="evidence" value="ECO:0007669"/>
    <property type="project" value="TreeGrafter"/>
</dbReference>
<evidence type="ECO:0000313" key="16">
    <source>
        <dbReference type="Proteomes" id="UP000677803"/>
    </source>
</evidence>
<keyword evidence="5 11" id="KW-0863">Zinc-finger</keyword>
<keyword evidence="3" id="KW-0479">Metal-binding</keyword>
<keyword evidence="8" id="KW-0238">DNA-binding</keyword>
<feature type="region of interest" description="Disordered" evidence="13">
    <location>
        <begin position="365"/>
        <end position="403"/>
    </location>
</feature>
<evidence type="ECO:0000259" key="14">
    <source>
        <dbReference type="PROSITE" id="PS50157"/>
    </source>
</evidence>
<proteinExistence type="inferred from homology"/>
<dbReference type="FunFam" id="3.30.160.60:FF:000671">
    <property type="entry name" value="Zinc finger protein 26"/>
    <property type="match status" value="1"/>
</dbReference>
<dbReference type="GO" id="GO:0008270">
    <property type="term" value="F:zinc ion binding"/>
    <property type="evidence" value="ECO:0007669"/>
    <property type="project" value="UniProtKB-KW"/>
</dbReference>
<dbReference type="InterPro" id="IPR013087">
    <property type="entry name" value="Znf_C2H2_type"/>
</dbReference>
<dbReference type="Pfam" id="PF00096">
    <property type="entry name" value="zf-C2H2"/>
    <property type="match status" value="3"/>
</dbReference>
<keyword evidence="7" id="KW-0805">Transcription regulation</keyword>
<dbReference type="PANTHER" id="PTHR14196">
    <property type="entry name" value="ODD-SKIPPED - RELATED"/>
    <property type="match status" value="1"/>
</dbReference>
<dbReference type="EMBL" id="CAJRST010007779">
    <property type="protein sequence ID" value="CAG5896389.1"/>
    <property type="molecule type" value="Genomic_DNA"/>
</dbReference>
<evidence type="ECO:0000256" key="7">
    <source>
        <dbReference type="ARBA" id="ARBA00023015"/>
    </source>
</evidence>
<dbReference type="OrthoDB" id="3437960at2759"/>
<comment type="caution">
    <text evidence="15">The sequence shown here is derived from an EMBL/GenBank/DDBJ whole genome shotgun (WGS) entry which is preliminary data.</text>
</comment>
<dbReference type="InterPro" id="IPR050717">
    <property type="entry name" value="C2H2-ZF_Transcription_Reg"/>
</dbReference>
<dbReference type="InterPro" id="IPR036236">
    <property type="entry name" value="Znf_C2H2_sf"/>
</dbReference>
<dbReference type="SUPFAM" id="SSF57667">
    <property type="entry name" value="beta-beta-alpha zinc fingers"/>
    <property type="match status" value="2"/>
</dbReference>
<keyword evidence="9" id="KW-0804">Transcription</keyword>
<name>A0A8S4AXC8_9TELE</name>
<dbReference type="Gene3D" id="3.30.160.60">
    <property type="entry name" value="Classic Zinc Finger"/>
    <property type="match status" value="3"/>
</dbReference>
<dbReference type="SMART" id="SM00355">
    <property type="entry name" value="ZnF_C2H2"/>
    <property type="match status" value="3"/>
</dbReference>
<feature type="compositionally biased region" description="Basic and acidic residues" evidence="13">
    <location>
        <begin position="221"/>
        <end position="234"/>
    </location>
</feature>
<feature type="region of interest" description="Disordered" evidence="13">
    <location>
        <begin position="221"/>
        <end position="343"/>
    </location>
</feature>
<feature type="coiled-coil region" evidence="12">
    <location>
        <begin position="94"/>
        <end position="121"/>
    </location>
</feature>